<dbReference type="AlphaFoldDB" id="A0A2K9LS00"/>
<dbReference type="Gene3D" id="3.40.1550.10">
    <property type="entry name" value="CheC-like"/>
    <property type="match status" value="1"/>
</dbReference>
<protein>
    <submittedName>
        <fullName evidence="3">Chemotaxis protein CheX</fullName>
    </submittedName>
</protein>
<name>A0A2K9LS00_9GAMM</name>
<feature type="domain" description="Chemotaxis phosphatase CheX-like" evidence="2">
    <location>
        <begin position="42"/>
        <end position="140"/>
    </location>
</feature>
<dbReference type="PANTHER" id="PTHR39452">
    <property type="entry name" value="CHEY-P PHOSPHATASE CHEX"/>
    <property type="match status" value="1"/>
</dbReference>
<dbReference type="PANTHER" id="PTHR39452:SF1">
    <property type="entry name" value="CHEY-P PHOSPHATASE CHEX"/>
    <property type="match status" value="1"/>
</dbReference>
<evidence type="ECO:0000313" key="3">
    <source>
        <dbReference type="EMBL" id="AUM15020.1"/>
    </source>
</evidence>
<proteinExistence type="predicted"/>
<dbReference type="OrthoDB" id="9788100at2"/>
<dbReference type="InterPro" id="IPR028051">
    <property type="entry name" value="CheX-like_dom"/>
</dbReference>
<dbReference type="GO" id="GO:0006935">
    <property type="term" value="P:chemotaxis"/>
    <property type="evidence" value="ECO:0007669"/>
    <property type="project" value="UniProtKB-KW"/>
</dbReference>
<keyword evidence="1" id="KW-0145">Chemotaxis</keyword>
<dbReference type="CDD" id="cd17906">
    <property type="entry name" value="CheX"/>
    <property type="match status" value="1"/>
</dbReference>
<gene>
    <name evidence="3" type="ORF">Kalk_18275</name>
</gene>
<dbReference type="Proteomes" id="UP000235116">
    <property type="component" value="Chromosome"/>
</dbReference>
<organism evidence="3 4">
    <name type="scientific">Ketobacter alkanivorans</name>
    <dbReference type="NCBI Taxonomy" id="1917421"/>
    <lineage>
        <taxon>Bacteria</taxon>
        <taxon>Pseudomonadati</taxon>
        <taxon>Pseudomonadota</taxon>
        <taxon>Gammaproteobacteria</taxon>
        <taxon>Pseudomonadales</taxon>
        <taxon>Ketobacteraceae</taxon>
        <taxon>Ketobacter</taxon>
    </lineage>
</organism>
<evidence type="ECO:0000256" key="1">
    <source>
        <dbReference type="ARBA" id="ARBA00022500"/>
    </source>
</evidence>
<keyword evidence="4" id="KW-1185">Reference proteome</keyword>
<dbReference type="Pfam" id="PF13690">
    <property type="entry name" value="CheX"/>
    <property type="match status" value="1"/>
</dbReference>
<evidence type="ECO:0000313" key="4">
    <source>
        <dbReference type="Proteomes" id="UP000235116"/>
    </source>
</evidence>
<dbReference type="KEGG" id="kak:Kalk_18275"/>
<dbReference type="EMBL" id="CP022684">
    <property type="protein sequence ID" value="AUM15020.1"/>
    <property type="molecule type" value="Genomic_DNA"/>
</dbReference>
<reference evidence="4" key="1">
    <citation type="submission" date="2017-08" db="EMBL/GenBank/DDBJ databases">
        <title>Direct submision.</title>
        <authorList>
            <person name="Kim S.-J."/>
            <person name="Rhee S.-K."/>
        </authorList>
    </citation>
    <scope>NUCLEOTIDE SEQUENCE [LARGE SCALE GENOMIC DNA]</scope>
    <source>
        <strain evidence="4">GI5</strain>
    </source>
</reference>
<dbReference type="InterPro" id="IPR028976">
    <property type="entry name" value="CheC-like_sf"/>
</dbReference>
<dbReference type="InterPro" id="IPR038756">
    <property type="entry name" value="CheX-like"/>
</dbReference>
<evidence type="ECO:0000259" key="2">
    <source>
        <dbReference type="Pfam" id="PF13690"/>
    </source>
</evidence>
<dbReference type="SUPFAM" id="SSF103039">
    <property type="entry name" value="CheC-like"/>
    <property type="match status" value="1"/>
</dbReference>
<accession>A0A2K9LS00</accession>
<sequence>MNVDIVNPFLESMSNVLATMAMLEPQAGQVAIKDEDIACGEITGIIGLVGDNFKASLAVSFSRPVILEITARMLGEEITDIDDTVIDLVGEITNMVTGGAKNLLDQKGYSIGLSTPMVVTGVNHKVTHKAKGPRIVVPFTLEAGEFFVEVCFEGV</sequence>